<keyword evidence="8" id="KW-1185">Reference proteome</keyword>
<proteinExistence type="inferred from homology"/>
<evidence type="ECO:0000259" key="6">
    <source>
        <dbReference type="SMART" id="SM00226"/>
    </source>
</evidence>
<evidence type="ECO:0000256" key="4">
    <source>
        <dbReference type="ARBA" id="ARBA00022912"/>
    </source>
</evidence>
<evidence type="ECO:0000256" key="1">
    <source>
        <dbReference type="ARBA" id="ARBA00011063"/>
    </source>
</evidence>
<dbReference type="eggNOG" id="COG0394">
    <property type="taxonomic scope" value="Bacteria"/>
</dbReference>
<sequence>MTVSPGLPGAPFRVLTVCTGNICRSPAVERLLAAGLAGGFRGGPPGPGGVEVGSAGTRAVVGAPISPQMAVLVAGRGVAADAFAARQLQESVVREADLVIALTRAHRSAVVELVPAAVRRTFTLRELARLAPLVDPAQLAAAGPRPAERLRALLPLAAAQRGQVAATPQDDDVTDPIGGSDALYARVFAQMEQAVEVVVGAVRRP</sequence>
<comment type="similarity">
    <text evidence="1">Belongs to the low molecular weight phosphotyrosine protein phosphatase family.</text>
</comment>
<evidence type="ECO:0000313" key="7">
    <source>
        <dbReference type="EMBL" id="AEE44855.1"/>
    </source>
</evidence>
<dbReference type="InterPro" id="IPR017867">
    <property type="entry name" value="Tyr_phospatase_low_mol_wt"/>
</dbReference>
<dbReference type="EMBL" id="CP002666">
    <property type="protein sequence ID" value="AEE44855.1"/>
    <property type="molecule type" value="Genomic_DNA"/>
</dbReference>
<feature type="active site" evidence="5">
    <location>
        <position position="24"/>
    </location>
</feature>
<keyword evidence="3" id="KW-0378">Hydrolase</keyword>
<reference evidence="7 8" key="1">
    <citation type="submission" date="2011-04" db="EMBL/GenBank/DDBJ databases">
        <title>Complete sequence of Cellulomonas fimi ATCC 484.</title>
        <authorList>
            <consortium name="US DOE Joint Genome Institute"/>
            <person name="Lucas S."/>
            <person name="Han J."/>
            <person name="Lapidus A."/>
            <person name="Cheng J.-F."/>
            <person name="Goodwin L."/>
            <person name="Pitluck S."/>
            <person name="Peters L."/>
            <person name="Chertkov O."/>
            <person name="Detter J.C."/>
            <person name="Han C."/>
            <person name="Tapia R."/>
            <person name="Land M."/>
            <person name="Hauser L."/>
            <person name="Kyrpides N."/>
            <person name="Ivanova N."/>
            <person name="Ovchinnikova G."/>
            <person name="Pagani I."/>
            <person name="Mead D."/>
            <person name="Brumm P."/>
            <person name="Woyke T."/>
        </authorList>
    </citation>
    <scope>NUCLEOTIDE SEQUENCE [LARGE SCALE GENOMIC DNA]</scope>
    <source>
        <strain evidence="8">ATCC 484 / DSM 20113 / JCM 1341 / NBRC 15513 / NCIMB 8980 / NCTC 7547</strain>
    </source>
</reference>
<dbReference type="HOGENOM" id="CLU_071415_1_0_11"/>
<dbReference type="EC" id="3.1.3.48" evidence="2"/>
<dbReference type="InterPro" id="IPR036196">
    <property type="entry name" value="Ptyr_pPase_sf"/>
</dbReference>
<dbReference type="InterPro" id="IPR050438">
    <property type="entry name" value="LMW_PTPase"/>
</dbReference>
<evidence type="ECO:0000256" key="2">
    <source>
        <dbReference type="ARBA" id="ARBA00013064"/>
    </source>
</evidence>
<dbReference type="KEGG" id="cfi:Celf_0715"/>
<dbReference type="Gene3D" id="3.40.50.2300">
    <property type="match status" value="1"/>
</dbReference>
<evidence type="ECO:0000256" key="5">
    <source>
        <dbReference type="PIRSR" id="PIRSR617867-1"/>
    </source>
</evidence>
<dbReference type="STRING" id="590998.Celf_0715"/>
<dbReference type="PANTHER" id="PTHR11717:SF7">
    <property type="entry name" value="LOW MOLECULAR WEIGHT PHOSPHOTYROSINE PROTEIN PHOSPHATASE"/>
    <property type="match status" value="1"/>
</dbReference>
<keyword evidence="4" id="KW-0904">Protein phosphatase</keyword>
<accession>F4GZD4</accession>
<dbReference type="InterPro" id="IPR023485">
    <property type="entry name" value="Ptyr_pPase"/>
</dbReference>
<organism evidence="7 8">
    <name type="scientific">Cellulomonas fimi (strain ATCC 484 / DSM 20113 / JCM 1341 / CCUG 24087 / LMG 16345 / NBRC 15513 / NCIMB 8980 / NCTC 7547 / NRS-133)</name>
    <dbReference type="NCBI Taxonomy" id="590998"/>
    <lineage>
        <taxon>Bacteria</taxon>
        <taxon>Bacillati</taxon>
        <taxon>Actinomycetota</taxon>
        <taxon>Actinomycetes</taxon>
        <taxon>Micrococcales</taxon>
        <taxon>Cellulomonadaceae</taxon>
        <taxon>Cellulomonas</taxon>
    </lineage>
</organism>
<dbReference type="GO" id="GO:0004725">
    <property type="term" value="F:protein tyrosine phosphatase activity"/>
    <property type="evidence" value="ECO:0007669"/>
    <property type="project" value="UniProtKB-EC"/>
</dbReference>
<name>F4GZD4_CELFA</name>
<dbReference type="Pfam" id="PF01451">
    <property type="entry name" value="LMWPc"/>
    <property type="match status" value="1"/>
</dbReference>
<protein>
    <recommendedName>
        <fullName evidence="2">protein-tyrosine-phosphatase</fullName>
        <ecNumber evidence="2">3.1.3.48</ecNumber>
    </recommendedName>
</protein>
<gene>
    <name evidence="7" type="ordered locus">Celf_0715</name>
</gene>
<dbReference type="Proteomes" id="UP000008460">
    <property type="component" value="Chromosome"/>
</dbReference>
<dbReference type="PRINTS" id="PR00719">
    <property type="entry name" value="LMWPTPASE"/>
</dbReference>
<dbReference type="AlphaFoldDB" id="F4GZD4"/>
<dbReference type="SUPFAM" id="SSF52788">
    <property type="entry name" value="Phosphotyrosine protein phosphatases I"/>
    <property type="match status" value="1"/>
</dbReference>
<dbReference type="PANTHER" id="PTHR11717">
    <property type="entry name" value="LOW MOLECULAR WEIGHT PROTEIN TYROSINE PHOSPHATASE"/>
    <property type="match status" value="1"/>
</dbReference>
<dbReference type="RefSeq" id="WP_013769884.1">
    <property type="nucleotide sequence ID" value="NC_015514.1"/>
</dbReference>
<evidence type="ECO:0000256" key="3">
    <source>
        <dbReference type="ARBA" id="ARBA00022801"/>
    </source>
</evidence>
<dbReference type="SMART" id="SM00226">
    <property type="entry name" value="LMWPc"/>
    <property type="match status" value="1"/>
</dbReference>
<feature type="active site" description="Nucleophile" evidence="5">
    <location>
        <position position="18"/>
    </location>
</feature>
<evidence type="ECO:0000313" key="8">
    <source>
        <dbReference type="Proteomes" id="UP000008460"/>
    </source>
</evidence>
<feature type="domain" description="Phosphotyrosine protein phosphatase I" evidence="6">
    <location>
        <begin position="12"/>
        <end position="201"/>
    </location>
</feature>